<proteinExistence type="inferred from homology"/>
<dbReference type="InterPro" id="IPR002347">
    <property type="entry name" value="SDR_fam"/>
</dbReference>
<dbReference type="Pfam" id="PF13561">
    <property type="entry name" value="adh_short_C2"/>
    <property type="match status" value="1"/>
</dbReference>
<evidence type="ECO:0000313" key="3">
    <source>
        <dbReference type="EMBL" id="QIE56306.1"/>
    </source>
</evidence>
<gene>
    <name evidence="3" type="ORF">G5B40_13040</name>
</gene>
<dbReference type="PANTHER" id="PTHR42760:SF123">
    <property type="entry name" value="OXIDOREDUCTASE"/>
    <property type="match status" value="1"/>
</dbReference>
<dbReference type="Proteomes" id="UP000503336">
    <property type="component" value="Chromosome"/>
</dbReference>
<evidence type="ECO:0000259" key="2">
    <source>
        <dbReference type="SMART" id="SM00822"/>
    </source>
</evidence>
<dbReference type="GO" id="GO:0016616">
    <property type="term" value="F:oxidoreductase activity, acting on the CH-OH group of donors, NAD or NADP as acceptor"/>
    <property type="evidence" value="ECO:0007669"/>
    <property type="project" value="UniProtKB-ARBA"/>
</dbReference>
<dbReference type="Gene3D" id="3.40.50.720">
    <property type="entry name" value="NAD(P)-binding Rossmann-like Domain"/>
    <property type="match status" value="1"/>
</dbReference>
<accession>A0A7L5C1E9</accession>
<dbReference type="GO" id="GO:0030497">
    <property type="term" value="P:fatty acid elongation"/>
    <property type="evidence" value="ECO:0007669"/>
    <property type="project" value="TreeGrafter"/>
</dbReference>
<dbReference type="KEGG" id="hdh:G5B40_13040"/>
<dbReference type="CDD" id="cd05233">
    <property type="entry name" value="SDR_c"/>
    <property type="match status" value="1"/>
</dbReference>
<dbReference type="InterPro" id="IPR036291">
    <property type="entry name" value="NAD(P)-bd_dom_sf"/>
</dbReference>
<comment type="similarity">
    <text evidence="1">Belongs to the short-chain dehydrogenases/reductases (SDR) family.</text>
</comment>
<dbReference type="PRINTS" id="PR00081">
    <property type="entry name" value="GDHRDH"/>
</dbReference>
<reference evidence="3 4" key="1">
    <citation type="submission" date="2020-02" db="EMBL/GenBank/DDBJ databases">
        <title>complete genome sequence of Rhodobacteraceae bacterium.</title>
        <authorList>
            <person name="Park J."/>
            <person name="Kim Y.-S."/>
            <person name="Kim K.-H."/>
        </authorList>
    </citation>
    <scope>NUCLEOTIDE SEQUENCE [LARGE SCALE GENOMIC DNA]</scope>
    <source>
        <strain evidence="3 4">RR4-56</strain>
    </source>
</reference>
<dbReference type="EMBL" id="CP049056">
    <property type="protein sequence ID" value="QIE56306.1"/>
    <property type="molecule type" value="Genomic_DNA"/>
</dbReference>
<dbReference type="NCBIfam" id="NF005559">
    <property type="entry name" value="PRK07231.1"/>
    <property type="match status" value="1"/>
</dbReference>
<dbReference type="SMART" id="SM00822">
    <property type="entry name" value="PKS_KR"/>
    <property type="match status" value="1"/>
</dbReference>
<dbReference type="PRINTS" id="PR00080">
    <property type="entry name" value="SDRFAMILY"/>
</dbReference>
<dbReference type="InterPro" id="IPR020904">
    <property type="entry name" value="Sc_DH/Rdtase_CS"/>
</dbReference>
<keyword evidence="4" id="KW-1185">Reference proteome</keyword>
<dbReference type="SUPFAM" id="SSF51735">
    <property type="entry name" value="NAD(P)-binding Rossmann-fold domains"/>
    <property type="match status" value="1"/>
</dbReference>
<dbReference type="PROSITE" id="PS00061">
    <property type="entry name" value="ADH_SHORT"/>
    <property type="match status" value="1"/>
</dbReference>
<dbReference type="FunFam" id="3.40.50.720:FF:000084">
    <property type="entry name" value="Short-chain dehydrogenase reductase"/>
    <property type="match status" value="1"/>
</dbReference>
<dbReference type="RefSeq" id="WP_165099368.1">
    <property type="nucleotide sequence ID" value="NZ_CP049056.1"/>
</dbReference>
<feature type="domain" description="Ketoreductase" evidence="2">
    <location>
        <begin position="6"/>
        <end position="185"/>
    </location>
</feature>
<evidence type="ECO:0000256" key="1">
    <source>
        <dbReference type="ARBA" id="ARBA00006484"/>
    </source>
</evidence>
<evidence type="ECO:0000313" key="4">
    <source>
        <dbReference type="Proteomes" id="UP000503336"/>
    </source>
</evidence>
<dbReference type="AlphaFoldDB" id="A0A7L5C1E9"/>
<protein>
    <submittedName>
        <fullName evidence="3">SDR family oxidoreductase</fullName>
    </submittedName>
</protein>
<organism evidence="3 4">
    <name type="scientific">Pikeienuella piscinae</name>
    <dbReference type="NCBI Taxonomy" id="2748098"/>
    <lineage>
        <taxon>Bacteria</taxon>
        <taxon>Pseudomonadati</taxon>
        <taxon>Pseudomonadota</taxon>
        <taxon>Alphaproteobacteria</taxon>
        <taxon>Rhodobacterales</taxon>
        <taxon>Paracoccaceae</taxon>
        <taxon>Pikeienuella</taxon>
    </lineage>
</organism>
<name>A0A7L5C1E9_9RHOB</name>
<dbReference type="PANTHER" id="PTHR42760">
    <property type="entry name" value="SHORT-CHAIN DEHYDROGENASES/REDUCTASES FAMILY MEMBER"/>
    <property type="match status" value="1"/>
</dbReference>
<sequence>MAEAMKTALVTGAARGIGLAIARRFLDEGWRVVMLDRAAETLEAARAAISSNAAHMIVADVSDTDDVARAMAETETLAGRLDALVNNAGVADFSPLLKTSHASWSEIMTTNLTGPFLTVNAAARLLARDGGGAVVNIGSISGLRASTLRVAYGTSKAALAHLTRQQAVELGEIGVRVNLVAPGPVETEMAKKVHSPAIRRDYRDAIPLARYGRETEIAAVVVFLSGDGASYVTGQTIAVDGGFDAAGIGLKTLRED</sequence>
<dbReference type="InterPro" id="IPR057326">
    <property type="entry name" value="KR_dom"/>
</dbReference>